<dbReference type="GO" id="GO:0032259">
    <property type="term" value="P:methylation"/>
    <property type="evidence" value="ECO:0007669"/>
    <property type="project" value="UniProtKB-KW"/>
</dbReference>
<dbReference type="AlphaFoldDB" id="A0A4U5JPF4"/>
<dbReference type="Pfam" id="PF13649">
    <property type="entry name" value="Methyltransf_25"/>
    <property type="match status" value="1"/>
</dbReference>
<dbReference type="Gene3D" id="3.40.50.150">
    <property type="entry name" value="Vaccinia Virus protein VP39"/>
    <property type="match status" value="1"/>
</dbReference>
<dbReference type="SUPFAM" id="SSF53335">
    <property type="entry name" value="S-adenosyl-L-methionine-dependent methyltransferases"/>
    <property type="match status" value="1"/>
</dbReference>
<dbReference type="PANTHER" id="PTHR43591">
    <property type="entry name" value="METHYLTRANSFERASE"/>
    <property type="match status" value="1"/>
</dbReference>
<dbReference type="InterPro" id="IPR041698">
    <property type="entry name" value="Methyltransf_25"/>
</dbReference>
<proteinExistence type="predicted"/>
<reference evidence="2 3" key="1">
    <citation type="submission" date="2019-04" db="EMBL/GenBank/DDBJ databases">
        <title>Reference strain of H23.</title>
        <authorList>
            <person name="Luo X."/>
        </authorList>
    </citation>
    <scope>NUCLEOTIDE SEQUENCE [LARGE SCALE GENOMIC DNA]</scope>
    <source>
        <strain evidence="2 3">H23</strain>
    </source>
</reference>
<dbReference type="CDD" id="cd02440">
    <property type="entry name" value="AdoMet_MTases"/>
    <property type="match status" value="1"/>
</dbReference>
<keyword evidence="2" id="KW-0808">Transferase</keyword>
<feature type="domain" description="Methyltransferase" evidence="1">
    <location>
        <begin position="58"/>
        <end position="149"/>
    </location>
</feature>
<sequence length="233" mass="26067">MNTPVEPQFDRYARSYRDLHKDSIRASGEEPDYFAAYKIAYLADELRKGPGPVEPQDILDFGCGIGNSIPHLAKAFPDARVHGLDVSSESIEMARTGNPQASFGVIGEQLPLPDSSMDVAMAACVYHHIPPAERAHWTRELHRVLKPGGRMFIFEHNPLNPMTQKVVRDCPFDDDAILLPRKESLSLLSEAGFSEPRVDYIVFFPKFLALLRPTEKYLSRLPLGAQYVACARA</sequence>
<protein>
    <submittedName>
        <fullName evidence="2">Class I SAM-dependent methyltransferase</fullName>
    </submittedName>
</protein>
<accession>A0A4U5JPF4</accession>
<comment type="caution">
    <text evidence="2">The sequence shown here is derived from an EMBL/GenBank/DDBJ whole genome shotgun (WGS) entry which is preliminary data.</text>
</comment>
<name>A0A4U5JPF4_9GAMM</name>
<dbReference type="RefSeq" id="WP_137268130.1">
    <property type="nucleotide sequence ID" value="NZ_SZUA01000003.1"/>
</dbReference>
<dbReference type="EMBL" id="SZUA01000003">
    <property type="protein sequence ID" value="TKR29727.1"/>
    <property type="molecule type" value="Genomic_DNA"/>
</dbReference>
<organism evidence="2 3">
    <name type="scientific">Luteimonas gilva</name>
    <dbReference type="NCBI Taxonomy" id="2572684"/>
    <lineage>
        <taxon>Bacteria</taxon>
        <taxon>Pseudomonadati</taxon>
        <taxon>Pseudomonadota</taxon>
        <taxon>Gammaproteobacteria</taxon>
        <taxon>Lysobacterales</taxon>
        <taxon>Lysobacteraceae</taxon>
        <taxon>Luteimonas</taxon>
    </lineage>
</organism>
<dbReference type="Proteomes" id="UP000308707">
    <property type="component" value="Unassembled WGS sequence"/>
</dbReference>
<keyword evidence="3" id="KW-1185">Reference proteome</keyword>
<dbReference type="GO" id="GO:0008168">
    <property type="term" value="F:methyltransferase activity"/>
    <property type="evidence" value="ECO:0007669"/>
    <property type="project" value="UniProtKB-KW"/>
</dbReference>
<evidence type="ECO:0000259" key="1">
    <source>
        <dbReference type="Pfam" id="PF13649"/>
    </source>
</evidence>
<evidence type="ECO:0000313" key="3">
    <source>
        <dbReference type="Proteomes" id="UP000308707"/>
    </source>
</evidence>
<evidence type="ECO:0000313" key="2">
    <source>
        <dbReference type="EMBL" id="TKR29727.1"/>
    </source>
</evidence>
<keyword evidence="2" id="KW-0489">Methyltransferase</keyword>
<dbReference type="InterPro" id="IPR029063">
    <property type="entry name" value="SAM-dependent_MTases_sf"/>
</dbReference>
<dbReference type="OrthoDB" id="529208at2"/>
<gene>
    <name evidence="2" type="ORF">FCE95_16545</name>
</gene>